<feature type="region of interest" description="Disordered" evidence="1">
    <location>
        <begin position="129"/>
        <end position="159"/>
    </location>
</feature>
<keyword evidence="4" id="KW-1185">Reference proteome</keyword>
<protein>
    <submittedName>
        <fullName evidence="3">Uncharacterized protein</fullName>
    </submittedName>
</protein>
<keyword evidence="2" id="KW-0472">Membrane</keyword>
<evidence type="ECO:0000313" key="3">
    <source>
        <dbReference type="EMBL" id="KRV47188.1"/>
    </source>
</evidence>
<organism evidence="3 4">
    <name type="scientific">Wenjunlia vitaminophila</name>
    <name type="common">Streptomyces vitaminophilus</name>
    <dbReference type="NCBI Taxonomy" id="76728"/>
    <lineage>
        <taxon>Bacteria</taxon>
        <taxon>Bacillati</taxon>
        <taxon>Actinomycetota</taxon>
        <taxon>Actinomycetes</taxon>
        <taxon>Kitasatosporales</taxon>
        <taxon>Streptomycetaceae</taxon>
        <taxon>Wenjunlia</taxon>
    </lineage>
</organism>
<feature type="transmembrane region" description="Helical" evidence="2">
    <location>
        <begin position="76"/>
        <end position="95"/>
    </location>
</feature>
<dbReference type="eggNOG" id="ENOG50341UY">
    <property type="taxonomic scope" value="Bacteria"/>
</dbReference>
<gene>
    <name evidence="3" type="ORF">AQ490_09275</name>
</gene>
<evidence type="ECO:0000256" key="1">
    <source>
        <dbReference type="SAM" id="MobiDB-lite"/>
    </source>
</evidence>
<dbReference type="AlphaFoldDB" id="A0A0T6LMK3"/>
<keyword evidence="2" id="KW-1133">Transmembrane helix</keyword>
<feature type="transmembrane region" description="Helical" evidence="2">
    <location>
        <begin position="46"/>
        <end position="64"/>
    </location>
</feature>
<proteinExistence type="predicted"/>
<comment type="caution">
    <text evidence="3">The sequence shown here is derived from an EMBL/GenBank/DDBJ whole genome shotgun (WGS) entry which is preliminary data.</text>
</comment>
<dbReference type="OrthoDB" id="4338794at2"/>
<evidence type="ECO:0000313" key="4">
    <source>
        <dbReference type="Proteomes" id="UP000050867"/>
    </source>
</evidence>
<reference evidence="3 4" key="1">
    <citation type="submission" date="2015-10" db="EMBL/GenBank/DDBJ databases">
        <title>Draft genome sequence of pyrrolomycin-producing Streptomyces vitaminophilus.</title>
        <authorList>
            <person name="Graham D.E."/>
            <person name="Mahan K.M."/>
            <person name="Klingeman D.M."/>
            <person name="Hettich R.L."/>
            <person name="Parry R.J."/>
        </authorList>
    </citation>
    <scope>NUCLEOTIDE SEQUENCE [LARGE SCALE GENOMIC DNA]</scope>
    <source>
        <strain evidence="3 4">ATCC 31673</strain>
    </source>
</reference>
<feature type="transmembrane region" description="Helical" evidence="2">
    <location>
        <begin position="7"/>
        <end position="26"/>
    </location>
</feature>
<feature type="transmembrane region" description="Helical" evidence="2">
    <location>
        <begin position="101"/>
        <end position="121"/>
    </location>
</feature>
<keyword evidence="2" id="KW-0812">Transmembrane</keyword>
<evidence type="ECO:0000256" key="2">
    <source>
        <dbReference type="SAM" id="Phobius"/>
    </source>
</evidence>
<name>A0A0T6LMK3_WENVI</name>
<dbReference type="EMBL" id="LLZU01000038">
    <property type="protein sequence ID" value="KRV47188.1"/>
    <property type="molecule type" value="Genomic_DNA"/>
</dbReference>
<dbReference type="Proteomes" id="UP000050867">
    <property type="component" value="Unassembled WGS sequence"/>
</dbReference>
<sequence>MIAAAVLLVVEGLGIAGLTWVLGIVVDRQDMSLGGSDPGVMSVGSWVLGGATGLFLVGVAVMLARAALRETSPGRLGQVLTVLTAVVHGLLGAIAVGLVGWLAFTGLMLVLGTLVLSIMFFDDVDAAPGSAGKDDGSQGPDGPGDSGAHSPGAVKPSPA</sequence>
<accession>A0A0T6LMK3</accession>